<dbReference type="CDD" id="cd15519">
    <property type="entry name" value="PHD1_Lid2p_like"/>
    <property type="match status" value="1"/>
</dbReference>
<dbReference type="SUPFAM" id="SSF63748">
    <property type="entry name" value="Tudor/PWWP/MBT"/>
    <property type="match status" value="1"/>
</dbReference>
<sequence length="605" mass="68180">MECENESSTLTQVWAKGKGFSWWPAVILANGIEDVDEPETKKLLKKMKKTAPASVLQQPDHEDIVLFYATREHAWKYTLKIQRFDPTQEKLFREACYKKTKSKSERLSWDKAVQEAKEAMEGDEPDDRTCEVCEQDERHEEMLLCDACDAHYHFDCLTPPLLGVPEDDWFCPECAPSHQPPAKKQKLEHIQPHEASRSSDAIACHSESNESHTAEDKPQATSGQGVNSAHIAGLASIMDHPPKNVAESANSPAIDDVVDIQPATPVPPIVSDVAAQSSLASRPPSMWSKSCEFTFQTIHIGAADVRRVLGKRWYNDNLIDLYTEVLMLRAKKLKRQFFMANCAFHLHVLGLGTKSSSKIASAAQRWWKDTKLFDQNALFIPVNLKESHWAMICVLNPAGAFQLYKGADALTRVKKAPALVFVDSLQNPCPDDVPEAIMLFLHHRFLYETRQQDDSELNSLTIDAVVNKQLWKSSAFNPTSRTIKAKIPKQDNKYDCGVYALHCTEIMASKEFCRKMERTIDGGLVAKIEQGEGLLNFPAEVITAKRELIYRIIRTLEKHKPGSKNYEKITHPDDLPAALDSLLEEDPNARAYRDVLAQEAKDENS</sequence>
<dbReference type="AlphaFoldDB" id="A0A6U8GBU0"/>
<dbReference type="InterPro" id="IPR001965">
    <property type="entry name" value="Znf_PHD"/>
</dbReference>
<accession>A0A6U8GBU0</accession>
<proteinExistence type="inferred from homology"/>
<keyword evidence="4 8" id="KW-0863">Zinc-finger</keyword>
<dbReference type="SMART" id="SM00249">
    <property type="entry name" value="PHD"/>
    <property type="match status" value="1"/>
</dbReference>
<evidence type="ECO:0000259" key="10">
    <source>
        <dbReference type="PROSITE" id="PS50016"/>
    </source>
</evidence>
<evidence type="ECO:0000256" key="8">
    <source>
        <dbReference type="PROSITE-ProRule" id="PRU00146"/>
    </source>
</evidence>
<reference evidence="13" key="1">
    <citation type="submission" date="2021-01" db="EMBL/GenBank/DDBJ databases">
        <authorList>
            <person name="Corre E."/>
            <person name="Pelletier E."/>
            <person name="Niang G."/>
            <person name="Scheremetjew M."/>
            <person name="Finn R."/>
            <person name="Kale V."/>
            <person name="Holt S."/>
            <person name="Cochrane G."/>
            <person name="Meng A."/>
            <person name="Brown T."/>
            <person name="Cohen L."/>
        </authorList>
    </citation>
    <scope>NUCLEOTIDE SEQUENCE</scope>
    <source>
        <strain evidence="13">NIES-381</strain>
    </source>
</reference>
<dbReference type="SUPFAM" id="SSF57903">
    <property type="entry name" value="FYVE/PHD zinc finger"/>
    <property type="match status" value="1"/>
</dbReference>
<keyword evidence="6" id="KW-0788">Thiol protease</keyword>
<evidence type="ECO:0000256" key="2">
    <source>
        <dbReference type="ARBA" id="ARBA00022670"/>
    </source>
</evidence>
<keyword evidence="2" id="KW-0645">Protease</keyword>
<dbReference type="PROSITE" id="PS01359">
    <property type="entry name" value="ZF_PHD_1"/>
    <property type="match status" value="1"/>
</dbReference>
<keyword evidence="7" id="KW-0862">Zinc</keyword>
<dbReference type="CDD" id="cd05162">
    <property type="entry name" value="PWWP"/>
    <property type="match status" value="1"/>
</dbReference>
<feature type="compositionally biased region" description="Basic and acidic residues" evidence="9">
    <location>
        <begin position="207"/>
        <end position="218"/>
    </location>
</feature>
<evidence type="ECO:0000256" key="9">
    <source>
        <dbReference type="SAM" id="MobiDB-lite"/>
    </source>
</evidence>
<dbReference type="GO" id="GO:0016926">
    <property type="term" value="P:protein desumoylation"/>
    <property type="evidence" value="ECO:0007669"/>
    <property type="project" value="UniProtKB-ARBA"/>
</dbReference>
<dbReference type="PROSITE" id="PS50016">
    <property type="entry name" value="ZF_PHD_2"/>
    <property type="match status" value="1"/>
</dbReference>
<dbReference type="EMBL" id="HBGA01095109">
    <property type="protein sequence ID" value="CAD9024420.1"/>
    <property type="molecule type" value="Transcribed_RNA"/>
</dbReference>
<evidence type="ECO:0000256" key="4">
    <source>
        <dbReference type="ARBA" id="ARBA00022771"/>
    </source>
</evidence>
<dbReference type="PANTHER" id="PTHR46915:SF2">
    <property type="entry name" value="UBIQUITIN-LIKE PROTEASE 4"/>
    <property type="match status" value="1"/>
</dbReference>
<protein>
    <recommendedName>
        <fullName evidence="15">PHD-type domain-containing protein</fullName>
    </recommendedName>
</protein>
<dbReference type="Pfam" id="PF00855">
    <property type="entry name" value="PWWP"/>
    <property type="match status" value="1"/>
</dbReference>
<evidence type="ECO:0000313" key="13">
    <source>
        <dbReference type="EMBL" id="CAD9024420.1"/>
    </source>
</evidence>
<dbReference type="InterPro" id="IPR019787">
    <property type="entry name" value="Znf_PHD-finger"/>
</dbReference>
<dbReference type="GO" id="GO:0006508">
    <property type="term" value="P:proteolysis"/>
    <property type="evidence" value="ECO:0007669"/>
    <property type="project" value="UniProtKB-KW"/>
</dbReference>
<gene>
    <name evidence="13" type="ORF">EGYM00392_LOCUS35545</name>
    <name evidence="14" type="ORF">EGYM00392_LOCUS35546</name>
</gene>
<dbReference type="Gene3D" id="3.40.395.10">
    <property type="entry name" value="Adenoviral Proteinase, Chain A"/>
    <property type="match status" value="1"/>
</dbReference>
<comment type="similarity">
    <text evidence="1">Belongs to the peptidase C48 family.</text>
</comment>
<dbReference type="Pfam" id="PF00628">
    <property type="entry name" value="PHD"/>
    <property type="match status" value="1"/>
</dbReference>
<evidence type="ECO:0000313" key="14">
    <source>
        <dbReference type="EMBL" id="CAD9024421.1"/>
    </source>
</evidence>
<dbReference type="SUPFAM" id="SSF54001">
    <property type="entry name" value="Cysteine proteinases"/>
    <property type="match status" value="1"/>
</dbReference>
<evidence type="ECO:0000256" key="7">
    <source>
        <dbReference type="ARBA" id="ARBA00022833"/>
    </source>
</evidence>
<evidence type="ECO:0000256" key="1">
    <source>
        <dbReference type="ARBA" id="ARBA00005234"/>
    </source>
</evidence>
<feature type="domain" description="Ubiquitin-like protease family profile" evidence="11">
    <location>
        <begin position="298"/>
        <end position="507"/>
    </location>
</feature>
<evidence type="ECO:0000256" key="5">
    <source>
        <dbReference type="ARBA" id="ARBA00022801"/>
    </source>
</evidence>
<feature type="domain" description="PWWP" evidence="12">
    <location>
        <begin position="13"/>
        <end position="75"/>
    </location>
</feature>
<keyword evidence="5" id="KW-0378">Hydrolase</keyword>
<feature type="compositionally biased region" description="Basic and acidic residues" evidence="9">
    <location>
        <begin position="185"/>
        <end position="197"/>
    </location>
</feature>
<feature type="domain" description="PHD-type" evidence="10">
    <location>
        <begin position="127"/>
        <end position="177"/>
    </location>
</feature>
<dbReference type="InterPro" id="IPR013083">
    <property type="entry name" value="Znf_RING/FYVE/PHD"/>
</dbReference>
<evidence type="ECO:0008006" key="15">
    <source>
        <dbReference type="Google" id="ProtNLM"/>
    </source>
</evidence>
<dbReference type="InterPro" id="IPR019786">
    <property type="entry name" value="Zinc_finger_PHD-type_CS"/>
</dbReference>
<dbReference type="GO" id="GO:0008270">
    <property type="term" value="F:zinc ion binding"/>
    <property type="evidence" value="ECO:0007669"/>
    <property type="project" value="UniProtKB-KW"/>
</dbReference>
<dbReference type="InterPro" id="IPR038765">
    <property type="entry name" value="Papain-like_cys_pep_sf"/>
</dbReference>
<dbReference type="Pfam" id="PF02902">
    <property type="entry name" value="Peptidase_C48"/>
    <property type="match status" value="1"/>
</dbReference>
<evidence type="ECO:0000259" key="12">
    <source>
        <dbReference type="PROSITE" id="PS50812"/>
    </source>
</evidence>
<dbReference type="PROSITE" id="PS50600">
    <property type="entry name" value="ULP_PROTEASE"/>
    <property type="match status" value="1"/>
</dbReference>
<dbReference type="InterPro" id="IPR003653">
    <property type="entry name" value="Peptidase_C48_C"/>
</dbReference>
<dbReference type="PANTHER" id="PTHR46915">
    <property type="entry name" value="UBIQUITIN-LIKE PROTEASE 4-RELATED"/>
    <property type="match status" value="1"/>
</dbReference>
<evidence type="ECO:0000256" key="6">
    <source>
        <dbReference type="ARBA" id="ARBA00022807"/>
    </source>
</evidence>
<name>A0A6U8GBU0_9EUGL</name>
<dbReference type="InterPro" id="IPR011011">
    <property type="entry name" value="Znf_FYVE_PHD"/>
</dbReference>
<evidence type="ECO:0000259" key="11">
    <source>
        <dbReference type="PROSITE" id="PS50600"/>
    </source>
</evidence>
<dbReference type="InterPro" id="IPR000313">
    <property type="entry name" value="PWWP_dom"/>
</dbReference>
<organism evidence="13">
    <name type="scientific">Eutreptiella gymnastica</name>
    <dbReference type="NCBI Taxonomy" id="73025"/>
    <lineage>
        <taxon>Eukaryota</taxon>
        <taxon>Discoba</taxon>
        <taxon>Euglenozoa</taxon>
        <taxon>Euglenida</taxon>
        <taxon>Spirocuta</taxon>
        <taxon>Euglenophyceae</taxon>
        <taxon>Eutreptiales</taxon>
        <taxon>Eutreptiaceae</taxon>
        <taxon>Eutreptiella</taxon>
    </lineage>
</organism>
<feature type="region of interest" description="Disordered" evidence="9">
    <location>
        <begin position="176"/>
        <end position="226"/>
    </location>
</feature>
<dbReference type="EMBL" id="HBGA01095110">
    <property type="protein sequence ID" value="CAD9024421.1"/>
    <property type="molecule type" value="Transcribed_RNA"/>
</dbReference>
<keyword evidence="3" id="KW-0479">Metal-binding</keyword>
<dbReference type="Gene3D" id="2.30.30.140">
    <property type="match status" value="1"/>
</dbReference>
<dbReference type="GO" id="GO:0008234">
    <property type="term" value="F:cysteine-type peptidase activity"/>
    <property type="evidence" value="ECO:0007669"/>
    <property type="project" value="UniProtKB-KW"/>
</dbReference>
<evidence type="ECO:0000256" key="3">
    <source>
        <dbReference type="ARBA" id="ARBA00022723"/>
    </source>
</evidence>
<dbReference type="Gene3D" id="3.30.40.10">
    <property type="entry name" value="Zinc/RING finger domain, C3HC4 (zinc finger)"/>
    <property type="match status" value="1"/>
</dbReference>
<dbReference type="PROSITE" id="PS50812">
    <property type="entry name" value="PWWP"/>
    <property type="match status" value="1"/>
</dbReference>